<proteinExistence type="predicted"/>
<accession>A0ACC4DDY0</accession>
<keyword evidence="2" id="KW-1185">Reference proteome</keyword>
<sequence>MANTAFLGSAFSSSASPYPLLLSAILDSGSTLHIFNDLRRFKTIRKATKGECVVAGTATIPVLGFGKVELDVTKPDGSPGKLRLNDVAYCTDFNTNLVSFQLLQEKGIYWDTINNRLIRRDGTILCVIQKKHKQYVLQYREVDAENKHAAFSILPEATIMGHPSPLSLQKLGANSLGVRLRGPKTTECQHCSQAKIHRQVSRRPPDREKDKPCYEIFIDWTDLEEDRDGFIRTMFITDAWTGMVFPYFMQTKESSNERVLEEDEHILDPPEQDGESDADSQENEQAAEQSEPVAEQATGQSYIEPEDHELAKLMEEAFHTPPPTEPDQAPEAVLAVHLPVAADEGWDLEGHPFKADFRQAQEDHMASHERMGSFQEVLRSQTRGQQVLSCMWVFTYKTDKHGYLVGCKARLVVCGNQQAKRDLPTRATTLASMSFRALMAIAAEYDLELEQMDAINAFVNCDLDELKALYGLRRSPLLWQRDLTATLQDLGFSRIPQEPCVMQKGGLIVFFFVDDIIWAYRMVDKALAKEAMAGLQRKYEMSVLGDPKWFLGIHIIRDRAKRSIWLSQEAYIDKIAHQFDIALDSKLPETPMAEEELLPASVQADRRSIELYMKKVGLEASTFQPEPGRQASQSSRPSDSIPVQNQVPRDTTRRYPGCGNIPMCKRCIVRRQHG</sequence>
<comment type="caution">
    <text evidence="1">The sequence shown here is derived from an EMBL/GenBank/DDBJ whole genome shotgun (WGS) entry which is preliminary data.</text>
</comment>
<name>A0ACC4DDY0_PURLI</name>
<organism evidence="1 2">
    <name type="scientific">Purpureocillium lilacinum</name>
    <name type="common">Paecilomyces lilacinus</name>
    <dbReference type="NCBI Taxonomy" id="33203"/>
    <lineage>
        <taxon>Eukaryota</taxon>
        <taxon>Fungi</taxon>
        <taxon>Dikarya</taxon>
        <taxon>Ascomycota</taxon>
        <taxon>Pezizomycotina</taxon>
        <taxon>Sordariomycetes</taxon>
        <taxon>Hypocreomycetidae</taxon>
        <taxon>Hypocreales</taxon>
        <taxon>Ophiocordycipitaceae</taxon>
        <taxon>Purpureocillium</taxon>
    </lineage>
</organism>
<evidence type="ECO:0000313" key="1">
    <source>
        <dbReference type="EMBL" id="KAL3954342.1"/>
    </source>
</evidence>
<reference evidence="1" key="1">
    <citation type="submission" date="2024-12" db="EMBL/GenBank/DDBJ databases">
        <title>Comparative genomics and development of molecular markers within Purpureocillium lilacinum and among Purpureocillium species.</title>
        <authorList>
            <person name="Yeh Z.-Y."/>
            <person name="Ni N.-T."/>
            <person name="Lo P.-H."/>
            <person name="Mushyakhwo K."/>
            <person name="Lin C.-F."/>
            <person name="Nai Y.-S."/>
        </authorList>
    </citation>
    <scope>NUCLEOTIDE SEQUENCE</scope>
    <source>
        <strain evidence="1">NCHU-NPUST-175</strain>
    </source>
</reference>
<evidence type="ECO:0000313" key="2">
    <source>
        <dbReference type="Proteomes" id="UP001638806"/>
    </source>
</evidence>
<dbReference type="Proteomes" id="UP001638806">
    <property type="component" value="Unassembled WGS sequence"/>
</dbReference>
<dbReference type="EMBL" id="JBGNUJ010000010">
    <property type="protein sequence ID" value="KAL3954342.1"/>
    <property type="molecule type" value="Genomic_DNA"/>
</dbReference>
<protein>
    <submittedName>
        <fullName evidence="1">Uncharacterized protein</fullName>
    </submittedName>
</protein>
<gene>
    <name evidence="1" type="ORF">ACCO45_009905</name>
</gene>